<keyword evidence="4" id="KW-0804">Transcription</keyword>
<evidence type="ECO:0000259" key="5">
    <source>
        <dbReference type="PROSITE" id="PS50931"/>
    </source>
</evidence>
<dbReference type="GO" id="GO:0003700">
    <property type="term" value="F:DNA-binding transcription factor activity"/>
    <property type="evidence" value="ECO:0007669"/>
    <property type="project" value="InterPro"/>
</dbReference>
<evidence type="ECO:0000256" key="4">
    <source>
        <dbReference type="ARBA" id="ARBA00023163"/>
    </source>
</evidence>
<dbReference type="SUPFAM" id="SSF46785">
    <property type="entry name" value="Winged helix' DNA-binding domain"/>
    <property type="match status" value="1"/>
</dbReference>
<dbReference type="Proteomes" id="UP000193518">
    <property type="component" value="Unassembled WGS sequence"/>
</dbReference>
<dbReference type="Proteomes" id="UP000738270">
    <property type="component" value="Unassembled WGS sequence"/>
</dbReference>
<protein>
    <submittedName>
        <fullName evidence="7">LysR family transcriptional regulator</fullName>
    </submittedName>
</protein>
<evidence type="ECO:0000313" key="6">
    <source>
        <dbReference type="EMBL" id="MBM4627797.1"/>
    </source>
</evidence>
<accession>A0AAE5MIC5</accession>
<dbReference type="PRINTS" id="PR00039">
    <property type="entry name" value="HTHLYSR"/>
</dbReference>
<comment type="caution">
    <text evidence="7">The sequence shown here is derived from an EMBL/GenBank/DDBJ whole genome shotgun (WGS) entry which is preliminary data.</text>
</comment>
<evidence type="ECO:0000313" key="7">
    <source>
        <dbReference type="EMBL" id="ORM25586.1"/>
    </source>
</evidence>
<dbReference type="GO" id="GO:0005829">
    <property type="term" value="C:cytosol"/>
    <property type="evidence" value="ECO:0007669"/>
    <property type="project" value="TreeGrafter"/>
</dbReference>
<feature type="domain" description="HTH lysR-type" evidence="5">
    <location>
        <begin position="3"/>
        <end position="60"/>
    </location>
</feature>
<keyword evidence="3" id="KW-0238">DNA-binding</keyword>
<dbReference type="InterPro" id="IPR036388">
    <property type="entry name" value="WH-like_DNA-bd_sf"/>
</dbReference>
<evidence type="ECO:0000256" key="3">
    <source>
        <dbReference type="ARBA" id="ARBA00023125"/>
    </source>
</evidence>
<evidence type="ECO:0000256" key="2">
    <source>
        <dbReference type="ARBA" id="ARBA00023015"/>
    </source>
</evidence>
<keyword evidence="2" id="KW-0805">Transcription regulation</keyword>
<dbReference type="CDD" id="cd05466">
    <property type="entry name" value="PBP2_LTTR_substrate"/>
    <property type="match status" value="1"/>
</dbReference>
<dbReference type="PROSITE" id="PS50931">
    <property type="entry name" value="HTH_LYSR"/>
    <property type="match status" value="1"/>
</dbReference>
<dbReference type="EMBL" id="LWIC01000006">
    <property type="protein sequence ID" value="ORM25586.1"/>
    <property type="molecule type" value="Genomic_DNA"/>
</dbReference>
<proteinExistence type="inferred from homology"/>
<dbReference type="SUPFAM" id="SSF53850">
    <property type="entry name" value="Periplasmic binding protein-like II"/>
    <property type="match status" value="1"/>
</dbReference>
<dbReference type="GO" id="GO:0003677">
    <property type="term" value="F:DNA binding"/>
    <property type="evidence" value="ECO:0007669"/>
    <property type="project" value="UniProtKB-KW"/>
</dbReference>
<gene>
    <name evidence="7" type="ORF">A5N68_16065</name>
    <name evidence="6" type="ORF">GS453_13210</name>
</gene>
<reference evidence="6" key="2">
    <citation type="submission" date="2019-11" db="EMBL/GenBank/DDBJ databases">
        <title>Spread of Macrolides and rifampicin resistant Rhodococcus equi in clinical isolates in the USA.</title>
        <authorList>
            <person name="Alvarez-Narvaez S."/>
            <person name="Huber L."/>
            <person name="Cohen N.D."/>
            <person name="Slovis N."/>
            <person name="Greiter M."/>
            <person name="Giguere S."/>
            <person name="Hart K."/>
        </authorList>
    </citation>
    <scope>NUCLEOTIDE SEQUENCE</scope>
    <source>
        <strain evidence="6">Lh_38</strain>
    </source>
</reference>
<dbReference type="Gene3D" id="1.10.10.10">
    <property type="entry name" value="Winged helix-like DNA-binding domain superfamily/Winged helix DNA-binding domain"/>
    <property type="match status" value="1"/>
</dbReference>
<dbReference type="AlphaFoldDB" id="A0AAE5MIC5"/>
<dbReference type="Gene3D" id="3.40.190.290">
    <property type="match status" value="1"/>
</dbReference>
<dbReference type="PANTHER" id="PTHR30419">
    <property type="entry name" value="HTH-TYPE TRANSCRIPTIONAL REGULATOR YBHD"/>
    <property type="match status" value="1"/>
</dbReference>
<evidence type="ECO:0000313" key="8">
    <source>
        <dbReference type="Proteomes" id="UP000193518"/>
    </source>
</evidence>
<sequence>MNVEFRQAEHFLAVIEHGSLVRASSALHLAQPSLSQSIQTLERDLGAPLFHRVGRGLVPTAVGSALVAPARQLLRDVATAQASVAEFSGLHGGHVDIGTTAGLYESRVPALVGELRRTYRSVSVRIREYSSEAAVAAAVRDGSVELGFGFVDPETDDHDLETHSLGSEELCIALPRRIAEEVPDPLPFDQVPDLPVIAVTGGAQGRVAVEGALRRSARRTAIGVVTEHRQATIPLVAAGAGIAWTSQAVVDNIDSSEVVARSMQPPLVLGVAVMHRPGMLSPAARALLETALRGVEHVDSEGAS</sequence>
<dbReference type="InterPro" id="IPR005119">
    <property type="entry name" value="LysR_subst-bd"/>
</dbReference>
<dbReference type="InterPro" id="IPR000847">
    <property type="entry name" value="LysR_HTH_N"/>
</dbReference>
<dbReference type="Pfam" id="PF00126">
    <property type="entry name" value="HTH_1"/>
    <property type="match status" value="1"/>
</dbReference>
<comment type="similarity">
    <text evidence="1">Belongs to the LysR transcriptional regulatory family.</text>
</comment>
<reference evidence="7 8" key="1">
    <citation type="journal article" date="2016" name="Genome Biol. Evol.">
        <title>Pangenome and Phylogenomic Analysis of the Pathogenic Actinobacterium Rhodococcus equi.</title>
        <authorList>
            <person name="Anastasi E."/>
            <person name="MacArthur I."/>
            <person name="Scortti M."/>
            <person name="Alvarez S."/>
            <person name="Giguere S."/>
            <person name="Vazquez-Boland J.A."/>
        </authorList>
    </citation>
    <scope>NUCLEOTIDE SEQUENCE [LARGE SCALE GENOMIC DNA]</scope>
    <source>
        <strain evidence="7 8">PAM1271</strain>
    </source>
</reference>
<dbReference type="InterPro" id="IPR050950">
    <property type="entry name" value="HTH-type_LysR_regulators"/>
</dbReference>
<dbReference type="Pfam" id="PF03466">
    <property type="entry name" value="LysR_substrate"/>
    <property type="match status" value="1"/>
</dbReference>
<dbReference type="PANTHER" id="PTHR30419:SF8">
    <property type="entry name" value="NITROGEN ASSIMILATION TRANSCRIPTIONAL ACTIVATOR-RELATED"/>
    <property type="match status" value="1"/>
</dbReference>
<organism evidence="7 8">
    <name type="scientific">Rhodococcus hoagii</name>
    <name type="common">Corynebacterium equii</name>
    <dbReference type="NCBI Taxonomy" id="43767"/>
    <lineage>
        <taxon>Bacteria</taxon>
        <taxon>Bacillati</taxon>
        <taxon>Actinomycetota</taxon>
        <taxon>Actinomycetes</taxon>
        <taxon>Mycobacteriales</taxon>
        <taxon>Nocardiaceae</taxon>
        <taxon>Prescottella</taxon>
    </lineage>
</organism>
<dbReference type="FunFam" id="1.10.10.10:FF:000001">
    <property type="entry name" value="LysR family transcriptional regulator"/>
    <property type="match status" value="1"/>
</dbReference>
<name>A0AAE5MIC5_RHOHA</name>
<evidence type="ECO:0000256" key="1">
    <source>
        <dbReference type="ARBA" id="ARBA00009437"/>
    </source>
</evidence>
<dbReference type="EMBL" id="WUXD01000011">
    <property type="protein sequence ID" value="MBM4627797.1"/>
    <property type="molecule type" value="Genomic_DNA"/>
</dbReference>
<dbReference type="InterPro" id="IPR036390">
    <property type="entry name" value="WH_DNA-bd_sf"/>
</dbReference>